<comment type="caution">
    <text evidence="1">The sequence shown here is derived from an EMBL/GenBank/DDBJ whole genome shotgun (WGS) entry which is preliminary data.</text>
</comment>
<evidence type="ECO:0000313" key="1">
    <source>
        <dbReference type="EMBL" id="KAA6327954.1"/>
    </source>
</evidence>
<dbReference type="InterPro" id="IPR011518">
    <property type="entry name" value="Transposase_36"/>
</dbReference>
<name>A0A5J4R3T9_9ZZZZ</name>
<accession>A0A5J4R3T9</accession>
<protein>
    <submittedName>
        <fullName evidence="1">Uncharacterized protein</fullName>
    </submittedName>
</protein>
<dbReference type="AlphaFoldDB" id="A0A5J4R3T9"/>
<organism evidence="1">
    <name type="scientific">termite gut metagenome</name>
    <dbReference type="NCBI Taxonomy" id="433724"/>
    <lineage>
        <taxon>unclassified sequences</taxon>
        <taxon>metagenomes</taxon>
        <taxon>organismal metagenomes</taxon>
    </lineage>
</organism>
<sequence length="55" mass="6244">MFSYVSKNWRGKPLASYEIIVQLIGSAKTEKGLEVECELDTENYQTGVVIEESEM</sequence>
<proteinExistence type="predicted"/>
<dbReference type="EMBL" id="SNRY01001902">
    <property type="protein sequence ID" value="KAA6327954.1"/>
    <property type="molecule type" value="Genomic_DNA"/>
</dbReference>
<dbReference type="Pfam" id="PF07592">
    <property type="entry name" value="DDE_Tnp_ISAZ013"/>
    <property type="match status" value="1"/>
</dbReference>
<feature type="non-terminal residue" evidence="1">
    <location>
        <position position="55"/>
    </location>
</feature>
<gene>
    <name evidence="1" type="ORF">EZS27_023105</name>
</gene>
<reference evidence="1" key="1">
    <citation type="submission" date="2019-03" db="EMBL/GenBank/DDBJ databases">
        <title>Single cell metagenomics reveals metabolic interactions within the superorganism composed of flagellate Streblomastix strix and complex community of Bacteroidetes bacteria on its surface.</title>
        <authorList>
            <person name="Treitli S.C."/>
            <person name="Kolisko M."/>
            <person name="Husnik F."/>
            <person name="Keeling P."/>
            <person name="Hampl V."/>
        </authorList>
    </citation>
    <scope>NUCLEOTIDE SEQUENCE</scope>
    <source>
        <strain evidence="1">STM</strain>
    </source>
</reference>